<organism evidence="1 2">
    <name type="scientific">Sulfurirhabdus autotrophica</name>
    <dbReference type="NCBI Taxonomy" id="1706046"/>
    <lineage>
        <taxon>Bacteria</taxon>
        <taxon>Pseudomonadati</taxon>
        <taxon>Pseudomonadota</taxon>
        <taxon>Betaproteobacteria</taxon>
        <taxon>Nitrosomonadales</taxon>
        <taxon>Sulfuricellaceae</taxon>
        <taxon>Sulfurirhabdus</taxon>
    </lineage>
</organism>
<reference evidence="1 2" key="1">
    <citation type="submission" date="2019-03" db="EMBL/GenBank/DDBJ databases">
        <title>Genomic Encyclopedia of Type Strains, Phase IV (KMG-IV): sequencing the most valuable type-strain genomes for metagenomic binning, comparative biology and taxonomic classification.</title>
        <authorList>
            <person name="Goeker M."/>
        </authorList>
    </citation>
    <scope>NUCLEOTIDE SEQUENCE [LARGE SCALE GENOMIC DNA]</scope>
    <source>
        <strain evidence="1 2">DSM 100309</strain>
    </source>
</reference>
<protein>
    <recommendedName>
        <fullName evidence="3">Lipoprotein</fullName>
    </recommendedName>
</protein>
<evidence type="ECO:0000313" key="1">
    <source>
        <dbReference type="EMBL" id="TCV85873.1"/>
    </source>
</evidence>
<proteinExistence type="predicted"/>
<dbReference type="AlphaFoldDB" id="A0A4R3Y6M7"/>
<evidence type="ECO:0008006" key="3">
    <source>
        <dbReference type="Google" id="ProtNLM"/>
    </source>
</evidence>
<dbReference type="EMBL" id="SMCO01000008">
    <property type="protein sequence ID" value="TCV85873.1"/>
    <property type="molecule type" value="Genomic_DNA"/>
</dbReference>
<keyword evidence="2" id="KW-1185">Reference proteome</keyword>
<gene>
    <name evidence="1" type="ORF">EDC63_10881</name>
</gene>
<sequence>MRNLKFTVALFTTLTLFGCESLHHFTINPREPGASGQGVAYGFKKTVEISLNGNTYSGTFVLDAGRVKTYISNSTATLNTNASATSGNNTVYGTGFGQAYGTTVGNTFEQGSGNGRLLATNAKGDAIRCEFTVNLSRHGTGLGVCQDNAGKQYDMVVLD</sequence>
<evidence type="ECO:0000313" key="2">
    <source>
        <dbReference type="Proteomes" id="UP000295367"/>
    </source>
</evidence>
<dbReference type="RefSeq" id="WP_124946593.1">
    <property type="nucleotide sequence ID" value="NZ_BHVT01000037.1"/>
</dbReference>
<comment type="caution">
    <text evidence="1">The sequence shown here is derived from an EMBL/GenBank/DDBJ whole genome shotgun (WGS) entry which is preliminary data.</text>
</comment>
<dbReference type="PROSITE" id="PS51257">
    <property type="entry name" value="PROKAR_LIPOPROTEIN"/>
    <property type="match status" value="1"/>
</dbReference>
<name>A0A4R3Y6M7_9PROT</name>
<dbReference type="Proteomes" id="UP000295367">
    <property type="component" value="Unassembled WGS sequence"/>
</dbReference>
<accession>A0A4R3Y6M7</accession>